<dbReference type="AlphaFoldDB" id="A0A391NUY8"/>
<reference evidence="1 2" key="1">
    <citation type="journal article" date="2018" name="PLoS ONE">
        <title>The draft genome of Kipferlia bialata reveals reductive genome evolution in fornicate parasites.</title>
        <authorList>
            <person name="Tanifuji G."/>
            <person name="Takabayashi S."/>
            <person name="Kume K."/>
            <person name="Takagi M."/>
            <person name="Nakayama T."/>
            <person name="Kamikawa R."/>
            <person name="Inagaki Y."/>
            <person name="Hashimoto T."/>
        </authorList>
    </citation>
    <scope>NUCLEOTIDE SEQUENCE [LARGE SCALE GENOMIC DNA]</scope>
    <source>
        <strain evidence="1">NY0173</strain>
    </source>
</reference>
<feature type="non-terminal residue" evidence="1">
    <location>
        <position position="1"/>
    </location>
</feature>
<organism evidence="1 2">
    <name type="scientific">Kipferlia bialata</name>
    <dbReference type="NCBI Taxonomy" id="797122"/>
    <lineage>
        <taxon>Eukaryota</taxon>
        <taxon>Metamonada</taxon>
        <taxon>Carpediemonas-like organisms</taxon>
        <taxon>Kipferlia</taxon>
    </lineage>
</organism>
<evidence type="ECO:0000313" key="1">
    <source>
        <dbReference type="EMBL" id="GCA64981.1"/>
    </source>
</evidence>
<proteinExistence type="predicted"/>
<name>A0A391NUY8_9EUKA</name>
<gene>
    <name evidence="1" type="ORF">KIPB_015920</name>
</gene>
<keyword evidence="2" id="KW-1185">Reference proteome</keyword>
<comment type="caution">
    <text evidence="1">The sequence shown here is derived from an EMBL/GenBank/DDBJ whole genome shotgun (WGS) entry which is preliminary data.</text>
</comment>
<dbReference type="Proteomes" id="UP000265618">
    <property type="component" value="Unassembled WGS sequence"/>
</dbReference>
<accession>A0A391NUY8</accession>
<evidence type="ECO:0000313" key="2">
    <source>
        <dbReference type="Proteomes" id="UP000265618"/>
    </source>
</evidence>
<sequence>MQTTVITTQVPLRRKKDTLIAYLFWIFGLH</sequence>
<dbReference type="EMBL" id="BDIP01009290">
    <property type="protein sequence ID" value="GCA64981.1"/>
    <property type="molecule type" value="Genomic_DNA"/>
</dbReference>
<protein>
    <submittedName>
        <fullName evidence="1">Uncharacterized protein</fullName>
    </submittedName>
</protein>